<evidence type="ECO:0000313" key="3">
    <source>
        <dbReference type="EMBL" id="GBN66421.1"/>
    </source>
</evidence>
<name>A0A4Y2QSY3_ARAVE</name>
<dbReference type="Proteomes" id="UP000499080">
    <property type="component" value="Unassembled WGS sequence"/>
</dbReference>
<comment type="caution">
    <text evidence="4">The sequence shown here is derived from an EMBL/GenBank/DDBJ whole genome shotgun (WGS) entry which is preliminary data.</text>
</comment>
<evidence type="ECO:0000313" key="1">
    <source>
        <dbReference type="EMBL" id="GBN66403.1"/>
    </source>
</evidence>
<dbReference type="AlphaFoldDB" id="A0A4Y2QSY3"/>
<gene>
    <name evidence="4" type="ORF">AVEN_171672_1</name>
    <name evidence="3" type="ORF">AVEN_17755_1</name>
    <name evidence="1" type="ORF">AVEN_250082_1</name>
    <name evidence="2" type="ORF">AVEN_268330_1</name>
</gene>
<reference evidence="4 5" key="1">
    <citation type="journal article" date="2019" name="Sci. Rep.">
        <title>Orb-weaving spider Araneus ventricosus genome elucidates the spidroin gene catalogue.</title>
        <authorList>
            <person name="Kono N."/>
            <person name="Nakamura H."/>
            <person name="Ohtoshi R."/>
            <person name="Moran D.A.P."/>
            <person name="Shinohara A."/>
            <person name="Yoshida Y."/>
            <person name="Fujiwara M."/>
            <person name="Mori M."/>
            <person name="Tomita M."/>
            <person name="Arakawa K."/>
        </authorList>
    </citation>
    <scope>NUCLEOTIDE SEQUENCE [LARGE SCALE GENOMIC DNA]</scope>
</reference>
<dbReference type="EMBL" id="BGPR01140384">
    <property type="protein sequence ID" value="GBN66403.1"/>
    <property type="molecule type" value="Genomic_DNA"/>
</dbReference>
<sequence>MRSTAIGSLPTRNLPKSSVCEITCSLHKEFYRDNETSPWFDGEGDIRDGTLQSSTLHQRNFNKAIKAGLGCGAGGFQIRNPIPLKIRRVLFLLHVKSYVGAQM</sequence>
<proteinExistence type="predicted"/>
<keyword evidence="5" id="KW-1185">Reference proteome</keyword>
<dbReference type="EMBL" id="BGPR01140422">
    <property type="protein sequence ID" value="GBN66484.1"/>
    <property type="molecule type" value="Genomic_DNA"/>
</dbReference>
<dbReference type="EMBL" id="BGPR01140392">
    <property type="protein sequence ID" value="GBN66421.1"/>
    <property type="molecule type" value="Genomic_DNA"/>
</dbReference>
<evidence type="ECO:0000313" key="2">
    <source>
        <dbReference type="EMBL" id="GBN66412.1"/>
    </source>
</evidence>
<accession>A0A4Y2QSY3</accession>
<dbReference type="EMBL" id="BGPR01140388">
    <property type="protein sequence ID" value="GBN66412.1"/>
    <property type="molecule type" value="Genomic_DNA"/>
</dbReference>
<evidence type="ECO:0000313" key="4">
    <source>
        <dbReference type="EMBL" id="GBN66484.1"/>
    </source>
</evidence>
<organism evidence="4 5">
    <name type="scientific">Araneus ventricosus</name>
    <name type="common">Orbweaver spider</name>
    <name type="synonym">Epeira ventricosa</name>
    <dbReference type="NCBI Taxonomy" id="182803"/>
    <lineage>
        <taxon>Eukaryota</taxon>
        <taxon>Metazoa</taxon>
        <taxon>Ecdysozoa</taxon>
        <taxon>Arthropoda</taxon>
        <taxon>Chelicerata</taxon>
        <taxon>Arachnida</taxon>
        <taxon>Araneae</taxon>
        <taxon>Araneomorphae</taxon>
        <taxon>Entelegynae</taxon>
        <taxon>Araneoidea</taxon>
        <taxon>Araneidae</taxon>
        <taxon>Araneus</taxon>
    </lineage>
</organism>
<evidence type="ECO:0000313" key="5">
    <source>
        <dbReference type="Proteomes" id="UP000499080"/>
    </source>
</evidence>
<protein>
    <submittedName>
        <fullName evidence="4">Uncharacterized protein</fullName>
    </submittedName>
</protein>